<organism evidence="3 4">
    <name type="scientific">Batrachochytrium salamandrivorans</name>
    <dbReference type="NCBI Taxonomy" id="1357716"/>
    <lineage>
        <taxon>Eukaryota</taxon>
        <taxon>Fungi</taxon>
        <taxon>Fungi incertae sedis</taxon>
        <taxon>Chytridiomycota</taxon>
        <taxon>Chytridiomycota incertae sedis</taxon>
        <taxon>Chytridiomycetes</taxon>
        <taxon>Rhizophydiales</taxon>
        <taxon>Rhizophydiales incertae sedis</taxon>
        <taxon>Batrachochytrium</taxon>
    </lineage>
</organism>
<dbReference type="EMBL" id="JAFCIX010000227">
    <property type="protein sequence ID" value="KAH6596398.1"/>
    <property type="molecule type" value="Genomic_DNA"/>
</dbReference>
<reference evidence="3 4" key="1">
    <citation type="submission" date="2021-02" db="EMBL/GenBank/DDBJ databases">
        <title>Variation within the Batrachochytrium salamandrivorans European outbreak.</title>
        <authorList>
            <person name="Kelly M."/>
            <person name="Pasmans F."/>
            <person name="Shea T.P."/>
            <person name="Munoz J.F."/>
            <person name="Carranza S."/>
            <person name="Cuomo C.A."/>
            <person name="Martel A."/>
        </authorList>
    </citation>
    <scope>NUCLEOTIDE SEQUENCE [LARGE SCALE GENOMIC DNA]</scope>
    <source>
        <strain evidence="3 4">AMFP18/2</strain>
    </source>
</reference>
<dbReference type="Proteomes" id="UP001648503">
    <property type="component" value="Unassembled WGS sequence"/>
</dbReference>
<comment type="caution">
    <text evidence="3">The sequence shown here is derived from an EMBL/GenBank/DDBJ whole genome shotgun (WGS) entry which is preliminary data.</text>
</comment>
<evidence type="ECO:0000313" key="3">
    <source>
        <dbReference type="EMBL" id="KAH6596398.1"/>
    </source>
</evidence>
<protein>
    <recommendedName>
        <fullName evidence="5">Cathepsin propeptide inhibitor domain-containing protein</fullName>
    </recommendedName>
</protein>
<feature type="region of interest" description="Disordered" evidence="1">
    <location>
        <begin position="20"/>
        <end position="95"/>
    </location>
</feature>
<proteinExistence type="predicted"/>
<keyword evidence="4" id="KW-1185">Reference proteome</keyword>
<sequence length="178" mass="19924">MKFNALVVAAMVITSVSASGKGRPRGFLKKGGGMTGSESLEKLVIEDDSESEPPQDSQRHGATQRLSWSSMGQSLGSVFSSKSSRNKPSTPQNPVCISIEDELCTFWDKVYDLNSIPDLQGFKAKYDSLEKERDDILKRFDENECPKTFKQLSLKEITKQGNFPKWYDENDVNFLGDQ</sequence>
<name>A0ABQ8FDH4_9FUNG</name>
<evidence type="ECO:0008006" key="5">
    <source>
        <dbReference type="Google" id="ProtNLM"/>
    </source>
</evidence>
<evidence type="ECO:0000256" key="1">
    <source>
        <dbReference type="SAM" id="MobiDB-lite"/>
    </source>
</evidence>
<keyword evidence="2" id="KW-0732">Signal</keyword>
<gene>
    <name evidence="3" type="ORF">BASA50_005104</name>
</gene>
<feature type="signal peptide" evidence="2">
    <location>
        <begin position="1"/>
        <end position="18"/>
    </location>
</feature>
<evidence type="ECO:0000313" key="4">
    <source>
        <dbReference type="Proteomes" id="UP001648503"/>
    </source>
</evidence>
<feature type="compositionally biased region" description="Polar residues" evidence="1">
    <location>
        <begin position="54"/>
        <end position="95"/>
    </location>
</feature>
<evidence type="ECO:0000256" key="2">
    <source>
        <dbReference type="SAM" id="SignalP"/>
    </source>
</evidence>
<feature type="chain" id="PRO_5045750032" description="Cathepsin propeptide inhibitor domain-containing protein" evidence="2">
    <location>
        <begin position="19"/>
        <end position="178"/>
    </location>
</feature>
<accession>A0ABQ8FDH4</accession>